<dbReference type="InterPro" id="IPR019285">
    <property type="entry name" value="DUF2336"/>
</dbReference>
<name>A0A4R2PIP3_RHOSA</name>
<evidence type="ECO:0000313" key="1">
    <source>
        <dbReference type="EMBL" id="TCP35340.1"/>
    </source>
</evidence>
<dbReference type="EMBL" id="SLXO01000004">
    <property type="protein sequence ID" value="TCP35340.1"/>
    <property type="molecule type" value="Genomic_DNA"/>
</dbReference>
<reference evidence="1 2" key="1">
    <citation type="submission" date="2019-03" db="EMBL/GenBank/DDBJ databases">
        <title>Genomic Encyclopedia of Type Strains, Phase IV (KMG-IV): sequencing the most valuable type-strain genomes for metagenomic binning, comparative biology and taxonomic classification.</title>
        <authorList>
            <person name="Goeker M."/>
        </authorList>
    </citation>
    <scope>NUCLEOTIDE SEQUENCE [LARGE SCALE GENOMIC DNA]</scope>
    <source>
        <strain evidence="1 2">DSM 2132</strain>
    </source>
</reference>
<dbReference type="Proteomes" id="UP000295399">
    <property type="component" value="Unassembled WGS sequence"/>
</dbReference>
<dbReference type="InParanoid" id="A0A4R2PIP3"/>
<protein>
    <submittedName>
        <fullName evidence="1">Uncharacterized protein (DUF2336 family)</fullName>
    </submittedName>
</protein>
<dbReference type="Pfam" id="PF10098">
    <property type="entry name" value="DUF2336"/>
    <property type="match status" value="1"/>
</dbReference>
<gene>
    <name evidence="1" type="ORF">EV659_104192</name>
</gene>
<organism evidence="1 2">
    <name type="scientific">Rhodothalassium salexigens DSM 2132</name>
    <dbReference type="NCBI Taxonomy" id="1188247"/>
    <lineage>
        <taxon>Bacteria</taxon>
        <taxon>Pseudomonadati</taxon>
        <taxon>Pseudomonadota</taxon>
        <taxon>Alphaproteobacteria</taxon>
        <taxon>Rhodothalassiales</taxon>
        <taxon>Rhodothalassiaceae</taxon>
        <taxon>Rhodothalassium</taxon>
    </lineage>
</organism>
<keyword evidence="2" id="KW-1185">Reference proteome</keyword>
<dbReference type="RefSeq" id="WP_132708236.1">
    <property type="nucleotide sequence ID" value="NZ_JACIGF010000004.1"/>
</dbReference>
<comment type="caution">
    <text evidence="1">The sequence shown here is derived from an EMBL/GenBank/DDBJ whole genome shotgun (WGS) entry which is preliminary data.</text>
</comment>
<sequence length="325" mass="35142">MGQARDIFTTITESAVADREALARRLGRYLTVDGARVDRQAAIGIAEALAHDLSVAVRAALAEAVATSEILPARLVDVLARDVPEVSLPFIRHSPTLTDRQLAALVYDGDPAVQTAVASRASVSEPLSRMLSEHGAEPAVRALVENDGSVMSSRVCGRILDRFPQTETLLSALSRRGDLPVDAVEPLLERLSEAAREALVVRFDLGRDYAAYLAESARRRVLGDTLDSAPVPNIMAYLAHLHEVGELDLDLLLHLVRNGNLRSFAVAVGVFVDVDPAWVLSDLDARGVAALVRYLRMADIGPASIRLLADAYDDYLTMTEQSRAC</sequence>
<proteinExistence type="predicted"/>
<evidence type="ECO:0000313" key="2">
    <source>
        <dbReference type="Proteomes" id="UP000295399"/>
    </source>
</evidence>
<accession>A0A4R2PIP3</accession>
<dbReference type="OrthoDB" id="8480166at2"/>
<dbReference type="AlphaFoldDB" id="A0A4R2PIP3"/>